<name>A0A0Q3H2S2_BRADI</name>
<dbReference type="EnsemblPlants" id="KQK17183">
    <property type="protein sequence ID" value="KQK17183"/>
    <property type="gene ID" value="BRADI_1g32933v3"/>
</dbReference>
<dbReference type="EnsemblPlants" id="KQK17182">
    <property type="protein sequence ID" value="KQK17182"/>
    <property type="gene ID" value="BRADI_1g32933v3"/>
</dbReference>
<protein>
    <submittedName>
        <fullName evidence="2 3">Uncharacterized protein</fullName>
    </submittedName>
</protein>
<dbReference type="EnsemblPlants" id="KQK17184">
    <property type="protein sequence ID" value="KQK17184"/>
    <property type="gene ID" value="BRADI_1g32933v3"/>
</dbReference>
<proteinExistence type="predicted"/>
<gene>
    <name evidence="2" type="ORF">BRADI_1g32933v3</name>
</gene>
<organism evidence="2">
    <name type="scientific">Brachypodium distachyon</name>
    <name type="common">Purple false brome</name>
    <name type="synonym">Trachynia distachya</name>
    <dbReference type="NCBI Taxonomy" id="15368"/>
    <lineage>
        <taxon>Eukaryota</taxon>
        <taxon>Viridiplantae</taxon>
        <taxon>Streptophyta</taxon>
        <taxon>Embryophyta</taxon>
        <taxon>Tracheophyta</taxon>
        <taxon>Spermatophyta</taxon>
        <taxon>Magnoliopsida</taxon>
        <taxon>Liliopsida</taxon>
        <taxon>Poales</taxon>
        <taxon>Poaceae</taxon>
        <taxon>BOP clade</taxon>
        <taxon>Pooideae</taxon>
        <taxon>Stipodae</taxon>
        <taxon>Brachypodieae</taxon>
        <taxon>Brachypodium</taxon>
    </lineage>
</organism>
<dbReference type="EMBL" id="CM000880">
    <property type="protein sequence ID" value="KQK17184.1"/>
    <property type="molecule type" value="Genomic_DNA"/>
</dbReference>
<reference evidence="2 3" key="1">
    <citation type="journal article" date="2010" name="Nature">
        <title>Genome sequencing and analysis of the model grass Brachypodium distachyon.</title>
        <authorList>
            <consortium name="International Brachypodium Initiative"/>
        </authorList>
    </citation>
    <scope>NUCLEOTIDE SEQUENCE [LARGE SCALE GENOMIC DNA]</scope>
    <source>
        <strain evidence="2 3">Bd21</strain>
    </source>
</reference>
<dbReference type="EMBL" id="CM000880">
    <property type="protein sequence ID" value="KQK17181.1"/>
    <property type="molecule type" value="Genomic_DNA"/>
</dbReference>
<dbReference type="EMBL" id="CM000880">
    <property type="protein sequence ID" value="KQK17182.1"/>
    <property type="molecule type" value="Genomic_DNA"/>
</dbReference>
<feature type="chain" id="PRO_5014034275" evidence="1">
    <location>
        <begin position="20"/>
        <end position="112"/>
    </location>
</feature>
<feature type="signal peptide" evidence="1">
    <location>
        <begin position="1"/>
        <end position="19"/>
    </location>
</feature>
<dbReference type="Proteomes" id="UP000008810">
    <property type="component" value="Chromosome 1"/>
</dbReference>
<dbReference type="Gramene" id="KQK17181">
    <property type="protein sequence ID" value="KQK17181"/>
    <property type="gene ID" value="BRADI_1g32933v3"/>
</dbReference>
<accession>A0A0Q3H2S2</accession>
<dbReference type="EnsemblPlants" id="KQK17181">
    <property type="protein sequence ID" value="KQK17181"/>
    <property type="gene ID" value="BRADI_1g32933v3"/>
</dbReference>
<evidence type="ECO:0000256" key="1">
    <source>
        <dbReference type="SAM" id="SignalP"/>
    </source>
</evidence>
<dbReference type="Gramene" id="KQK17183">
    <property type="protein sequence ID" value="KQK17183"/>
    <property type="gene ID" value="BRADI_1g32933v3"/>
</dbReference>
<reference evidence="3" key="3">
    <citation type="submission" date="2018-08" db="UniProtKB">
        <authorList>
            <consortium name="EnsemblPlants"/>
        </authorList>
    </citation>
    <scope>IDENTIFICATION</scope>
    <source>
        <strain evidence="3">cv. Bd21</strain>
    </source>
</reference>
<reference evidence="2" key="2">
    <citation type="submission" date="2017-06" db="EMBL/GenBank/DDBJ databases">
        <title>WGS assembly of Brachypodium distachyon.</title>
        <authorList>
            <consortium name="The International Brachypodium Initiative"/>
            <person name="Lucas S."/>
            <person name="Harmon-Smith M."/>
            <person name="Lail K."/>
            <person name="Tice H."/>
            <person name="Grimwood J."/>
            <person name="Bruce D."/>
            <person name="Barry K."/>
            <person name="Shu S."/>
            <person name="Lindquist E."/>
            <person name="Wang M."/>
            <person name="Pitluck S."/>
            <person name="Vogel J.P."/>
            <person name="Garvin D.F."/>
            <person name="Mockler T.C."/>
            <person name="Schmutz J."/>
            <person name="Rokhsar D."/>
            <person name="Bevan M.W."/>
        </authorList>
    </citation>
    <scope>NUCLEOTIDE SEQUENCE</scope>
    <source>
        <strain evidence="2">Bd21</strain>
    </source>
</reference>
<dbReference type="Gramene" id="KQK17184">
    <property type="protein sequence ID" value="KQK17184"/>
    <property type="gene ID" value="BRADI_1g32933v3"/>
</dbReference>
<sequence>MILCGLEFLILLLRQYLQTNPWLSELLDFPQSMPFTCRLDLVYLWVSCVHYQFRRMIFVPHGVMARTRHDILSDVWYILIGGVLGAKLILETPHIFTYHLLFRFWDLDDANL</sequence>
<dbReference type="InParanoid" id="A0A0Q3H2S2"/>
<evidence type="ECO:0000313" key="2">
    <source>
        <dbReference type="EMBL" id="KQK17183.1"/>
    </source>
</evidence>
<keyword evidence="1" id="KW-0732">Signal</keyword>
<evidence type="ECO:0000313" key="3">
    <source>
        <dbReference type="EnsemblPlants" id="KQK17181"/>
    </source>
</evidence>
<keyword evidence="4" id="KW-1185">Reference proteome</keyword>
<dbReference type="Gramene" id="KQK17182">
    <property type="protein sequence ID" value="KQK17182"/>
    <property type="gene ID" value="BRADI_1g32933v3"/>
</dbReference>
<dbReference type="AlphaFoldDB" id="A0A0Q3H2S2"/>
<dbReference type="EMBL" id="CM000880">
    <property type="protein sequence ID" value="KQK17183.1"/>
    <property type="molecule type" value="Genomic_DNA"/>
</dbReference>
<evidence type="ECO:0000313" key="4">
    <source>
        <dbReference type="Proteomes" id="UP000008810"/>
    </source>
</evidence>